<accession>A0ABR2Z811</accession>
<name>A0ABR2Z811_9AGAR</name>
<dbReference type="EMBL" id="JBBXMP010000809">
    <property type="protein sequence ID" value="KAL0056928.1"/>
    <property type="molecule type" value="Genomic_DNA"/>
</dbReference>
<protein>
    <submittedName>
        <fullName evidence="1">Uncharacterized protein</fullName>
    </submittedName>
</protein>
<proteinExistence type="predicted"/>
<sequence>MQSQNPSIPAGYASSVQAYHALIDSTAPVADPDLELPFFYSVHSPTPYLFPKHFRYSFLSEDLIQLICESDAAPFPSLTETRFYESRDENIIEPPTSQHVYELEEIKYSDNDFGAEDDLTIGLVESHDNIEKWMTAGGWTGLGFCYTGEKKLDFSIPYDYEVSVPVLFGEELITVPVTIRLWRRDYYLTERELRLYVNNDQSRNVLPTRYGGIQEPFTEDRFQKFAARFRWDRGGFYEKSTGLPVSMGNGAFFFEATVREVYTLCYWRRWWKSWTAEQLALRIMKKAKLWIPDAVVYAEYFQENPPDVIPFCSLDPEAGL</sequence>
<reference evidence="1 2" key="1">
    <citation type="submission" date="2024-05" db="EMBL/GenBank/DDBJ databases">
        <title>A draft genome resource for the thread blight pathogen Marasmius tenuissimus strain MS-2.</title>
        <authorList>
            <person name="Yulfo-Soto G.E."/>
            <person name="Baruah I.K."/>
            <person name="Amoako-Attah I."/>
            <person name="Bukari Y."/>
            <person name="Meinhardt L.W."/>
            <person name="Bailey B.A."/>
            <person name="Cohen S.P."/>
        </authorList>
    </citation>
    <scope>NUCLEOTIDE SEQUENCE [LARGE SCALE GENOMIC DNA]</scope>
    <source>
        <strain evidence="1 2">MS-2</strain>
    </source>
</reference>
<evidence type="ECO:0000313" key="2">
    <source>
        <dbReference type="Proteomes" id="UP001437256"/>
    </source>
</evidence>
<gene>
    <name evidence="1" type="ORF">AAF712_016455</name>
</gene>
<evidence type="ECO:0000313" key="1">
    <source>
        <dbReference type="EMBL" id="KAL0056928.1"/>
    </source>
</evidence>
<organism evidence="1 2">
    <name type="scientific">Marasmius tenuissimus</name>
    <dbReference type="NCBI Taxonomy" id="585030"/>
    <lineage>
        <taxon>Eukaryota</taxon>
        <taxon>Fungi</taxon>
        <taxon>Dikarya</taxon>
        <taxon>Basidiomycota</taxon>
        <taxon>Agaricomycotina</taxon>
        <taxon>Agaricomycetes</taxon>
        <taxon>Agaricomycetidae</taxon>
        <taxon>Agaricales</taxon>
        <taxon>Marasmiineae</taxon>
        <taxon>Marasmiaceae</taxon>
        <taxon>Marasmius</taxon>
    </lineage>
</organism>
<comment type="caution">
    <text evidence="1">The sequence shown here is derived from an EMBL/GenBank/DDBJ whole genome shotgun (WGS) entry which is preliminary data.</text>
</comment>
<dbReference type="Proteomes" id="UP001437256">
    <property type="component" value="Unassembled WGS sequence"/>
</dbReference>
<keyword evidence="2" id="KW-1185">Reference proteome</keyword>